<evidence type="ECO:0008006" key="3">
    <source>
        <dbReference type="Google" id="ProtNLM"/>
    </source>
</evidence>
<dbReference type="AlphaFoldDB" id="A0AAV5SMN8"/>
<feature type="non-terminal residue" evidence="1">
    <location>
        <position position="87"/>
    </location>
</feature>
<evidence type="ECO:0000313" key="1">
    <source>
        <dbReference type="EMBL" id="GMS81390.1"/>
    </source>
</evidence>
<sequence>HDVHQGIVVEHDGVRAGETVACESSHKAPARGVGVVREHTGFHDQARCTLKAWFYSWHASGPCWVTGMDWLHGRREKQQEEGQHQKS</sequence>
<feature type="non-terminal residue" evidence="1">
    <location>
        <position position="1"/>
    </location>
</feature>
<name>A0AAV5SMN8_9BILA</name>
<organism evidence="1 2">
    <name type="scientific">Pristionchus entomophagus</name>
    <dbReference type="NCBI Taxonomy" id="358040"/>
    <lineage>
        <taxon>Eukaryota</taxon>
        <taxon>Metazoa</taxon>
        <taxon>Ecdysozoa</taxon>
        <taxon>Nematoda</taxon>
        <taxon>Chromadorea</taxon>
        <taxon>Rhabditida</taxon>
        <taxon>Rhabditina</taxon>
        <taxon>Diplogasteromorpha</taxon>
        <taxon>Diplogasteroidea</taxon>
        <taxon>Neodiplogasteridae</taxon>
        <taxon>Pristionchus</taxon>
    </lineage>
</organism>
<keyword evidence="2" id="KW-1185">Reference proteome</keyword>
<accession>A0AAV5SMN8</accession>
<dbReference type="EMBL" id="BTSX01000001">
    <property type="protein sequence ID" value="GMS81390.1"/>
    <property type="molecule type" value="Genomic_DNA"/>
</dbReference>
<comment type="caution">
    <text evidence="1">The sequence shown here is derived from an EMBL/GenBank/DDBJ whole genome shotgun (WGS) entry which is preliminary data.</text>
</comment>
<evidence type="ECO:0000313" key="2">
    <source>
        <dbReference type="Proteomes" id="UP001432027"/>
    </source>
</evidence>
<dbReference type="Proteomes" id="UP001432027">
    <property type="component" value="Unassembled WGS sequence"/>
</dbReference>
<reference evidence="1" key="1">
    <citation type="submission" date="2023-10" db="EMBL/GenBank/DDBJ databases">
        <title>Genome assembly of Pristionchus species.</title>
        <authorList>
            <person name="Yoshida K."/>
            <person name="Sommer R.J."/>
        </authorList>
    </citation>
    <scope>NUCLEOTIDE SEQUENCE</scope>
    <source>
        <strain evidence="1">RS0144</strain>
    </source>
</reference>
<gene>
    <name evidence="1" type="ORF">PENTCL1PPCAC_3565</name>
</gene>
<proteinExistence type="predicted"/>
<protein>
    <recommendedName>
        <fullName evidence="3">Ribosomal protein</fullName>
    </recommendedName>
</protein>